<dbReference type="PROSITE" id="PS50005">
    <property type="entry name" value="TPR"/>
    <property type="match status" value="1"/>
</dbReference>
<reference evidence="1" key="2">
    <citation type="journal article" date="2014" name="ISME J.">
        <title>Microbial stratification in low pH oxic and suboxic macroscopic growths along an acid mine drainage.</title>
        <authorList>
            <person name="Mendez-Garcia C."/>
            <person name="Mesa V."/>
            <person name="Sprenger R.R."/>
            <person name="Richter M."/>
            <person name="Diez M.S."/>
            <person name="Solano J."/>
            <person name="Bargiela R."/>
            <person name="Golyshina O.V."/>
            <person name="Manteca A."/>
            <person name="Ramos J.L."/>
            <person name="Gallego J.R."/>
            <person name="Llorente I."/>
            <person name="Martins Dos Santos V.A."/>
            <person name="Jensen O.N."/>
            <person name="Pelaez A.I."/>
            <person name="Sanchez J."/>
            <person name="Ferrer M."/>
        </authorList>
    </citation>
    <scope>NUCLEOTIDE SEQUENCE</scope>
</reference>
<reference evidence="1" key="1">
    <citation type="submission" date="2013-08" db="EMBL/GenBank/DDBJ databases">
        <authorList>
            <person name="Mendez C."/>
            <person name="Richter M."/>
            <person name="Ferrer M."/>
            <person name="Sanchez J."/>
        </authorList>
    </citation>
    <scope>NUCLEOTIDE SEQUENCE</scope>
</reference>
<feature type="non-terminal residue" evidence="1">
    <location>
        <position position="125"/>
    </location>
</feature>
<comment type="caution">
    <text evidence="1">The sequence shown here is derived from an EMBL/GenBank/DDBJ whole genome shotgun (WGS) entry which is preliminary data.</text>
</comment>
<proteinExistence type="predicted"/>
<evidence type="ECO:0000313" key="1">
    <source>
        <dbReference type="EMBL" id="EQD33847.1"/>
    </source>
</evidence>
<dbReference type="Gene3D" id="1.25.40.10">
    <property type="entry name" value="Tetratricopeptide repeat domain"/>
    <property type="match status" value="1"/>
</dbReference>
<dbReference type="PROSITE" id="PS50293">
    <property type="entry name" value="TPR_REGION"/>
    <property type="match status" value="1"/>
</dbReference>
<dbReference type="InterPro" id="IPR011990">
    <property type="entry name" value="TPR-like_helical_dom_sf"/>
</dbReference>
<sequence length="125" mass="13717">MYTRIGQYAAAIRAIKLWIYYHRRDVLLPVAWNSLCWARAAGDIGLHRALRDCNRARARLPHSAAILDSRGLVYLRLGEFARAIASYDAALALAPKLATSLYGRGLAELDSHKVAAGRADLATAV</sequence>
<organism evidence="1">
    <name type="scientific">mine drainage metagenome</name>
    <dbReference type="NCBI Taxonomy" id="410659"/>
    <lineage>
        <taxon>unclassified sequences</taxon>
        <taxon>metagenomes</taxon>
        <taxon>ecological metagenomes</taxon>
    </lineage>
</organism>
<dbReference type="InterPro" id="IPR019734">
    <property type="entry name" value="TPR_rpt"/>
</dbReference>
<name>T0YQ18_9ZZZZ</name>
<dbReference type="Pfam" id="PF13414">
    <property type="entry name" value="TPR_11"/>
    <property type="match status" value="1"/>
</dbReference>
<gene>
    <name evidence="1" type="ORF">B2A_12944</name>
</gene>
<protein>
    <submittedName>
        <fullName evidence="1">Peptidase C14, caspase catalytic subunit p20</fullName>
    </submittedName>
</protein>
<dbReference type="AlphaFoldDB" id="T0YQ18"/>
<accession>T0YQ18</accession>
<dbReference type="SUPFAM" id="SSF48452">
    <property type="entry name" value="TPR-like"/>
    <property type="match status" value="1"/>
</dbReference>
<dbReference type="SMART" id="SM00028">
    <property type="entry name" value="TPR"/>
    <property type="match status" value="1"/>
</dbReference>
<dbReference type="EMBL" id="AUZZ01009345">
    <property type="protein sequence ID" value="EQD33847.1"/>
    <property type="molecule type" value="Genomic_DNA"/>
</dbReference>